<feature type="transmembrane region" description="Helical" evidence="4">
    <location>
        <begin position="194"/>
        <end position="213"/>
    </location>
</feature>
<comment type="caution">
    <text evidence="5">The sequence shown here is derived from an EMBL/GenBank/DDBJ whole genome shotgun (WGS) entry which is preliminary data.</text>
</comment>
<evidence type="ECO:0000256" key="3">
    <source>
        <dbReference type="ARBA" id="ARBA00022448"/>
    </source>
</evidence>
<proteinExistence type="inferred from homology"/>
<dbReference type="OrthoDB" id="7835223at2"/>
<accession>A0A418ZWQ3</accession>
<keyword evidence="4" id="KW-0472">Membrane</keyword>
<dbReference type="Proteomes" id="UP000285530">
    <property type="component" value="Unassembled WGS sequence"/>
</dbReference>
<dbReference type="EMBL" id="QZEV01000035">
    <property type="protein sequence ID" value="RJL04911.1"/>
    <property type="molecule type" value="Genomic_DNA"/>
</dbReference>
<evidence type="ECO:0000313" key="5">
    <source>
        <dbReference type="EMBL" id="RJL04911.1"/>
    </source>
</evidence>
<keyword evidence="4" id="KW-0812">Transmembrane</keyword>
<keyword evidence="4" id="KW-1133">Transmembrane helix</keyword>
<dbReference type="AlphaFoldDB" id="A0A418ZWQ3"/>
<dbReference type="RefSeq" id="WP_119886201.1">
    <property type="nucleotide sequence ID" value="NZ_CP067169.1"/>
</dbReference>
<keyword evidence="3" id="KW-0813">Transport</keyword>
<dbReference type="PANTHER" id="PTHR30413">
    <property type="entry name" value="INNER MEMBRANE TRANSPORT PERMEASE"/>
    <property type="match status" value="1"/>
</dbReference>
<protein>
    <submittedName>
        <fullName evidence="5">ABC transporter</fullName>
    </submittedName>
</protein>
<evidence type="ECO:0000313" key="6">
    <source>
        <dbReference type="Proteomes" id="UP000285530"/>
    </source>
</evidence>
<feature type="transmembrane region" description="Helical" evidence="4">
    <location>
        <begin position="152"/>
        <end position="173"/>
    </location>
</feature>
<dbReference type="GO" id="GO:0015920">
    <property type="term" value="P:lipopolysaccharide transport"/>
    <property type="evidence" value="ECO:0007669"/>
    <property type="project" value="TreeGrafter"/>
</dbReference>
<evidence type="ECO:0000256" key="1">
    <source>
        <dbReference type="ARBA" id="ARBA00004429"/>
    </source>
</evidence>
<reference evidence="5 6" key="1">
    <citation type="submission" date="2018-09" db="EMBL/GenBank/DDBJ databases">
        <title>Paracoccus onubensis nov. sp. a moderate halophilic bacterium isolated from Gruta de las Maravillas (Aracena, Spain).</title>
        <authorList>
            <person name="Jurado V."/>
            <person name="Gutierrez-Patricio S."/>
            <person name="Gonzalez-Pimentel J.L."/>
            <person name="Laiz L."/>
            <person name="Saiz-Jimenez C."/>
        </authorList>
    </citation>
    <scope>NUCLEOTIDE SEQUENCE [LARGE SCALE GENOMIC DNA]</scope>
    <source>
        <strain evidence="5 6">DSM 19484</strain>
    </source>
</reference>
<evidence type="ECO:0000256" key="4">
    <source>
        <dbReference type="SAM" id="Phobius"/>
    </source>
</evidence>
<feature type="transmembrane region" description="Helical" evidence="4">
    <location>
        <begin position="37"/>
        <end position="60"/>
    </location>
</feature>
<dbReference type="GO" id="GO:0005886">
    <property type="term" value="C:plasma membrane"/>
    <property type="evidence" value="ECO:0007669"/>
    <property type="project" value="UniProtKB-SubCell"/>
</dbReference>
<gene>
    <name evidence="5" type="ORF">D3P06_08720</name>
</gene>
<name>A0A418ZWQ3_9RHOB</name>
<keyword evidence="6" id="KW-1185">Reference proteome</keyword>
<comment type="similarity">
    <text evidence="2">Belongs to the ABC-2 integral membrane protein family.</text>
</comment>
<comment type="subcellular location">
    <subcellularLocation>
        <location evidence="1">Cell inner membrane</location>
        <topology evidence="1">Multi-pass membrane protein</topology>
    </subcellularLocation>
</comment>
<feature type="transmembrane region" description="Helical" evidence="4">
    <location>
        <begin position="72"/>
        <end position="93"/>
    </location>
</feature>
<feature type="transmembrane region" description="Helical" evidence="4">
    <location>
        <begin position="113"/>
        <end position="140"/>
    </location>
</feature>
<feature type="transmembrane region" description="Helical" evidence="4">
    <location>
        <begin position="240"/>
        <end position="259"/>
    </location>
</feature>
<evidence type="ECO:0000256" key="2">
    <source>
        <dbReference type="ARBA" id="ARBA00007783"/>
    </source>
</evidence>
<sequence>MFKQRQNRTMLQAGFTTIALIYHQTVYNLRTEHRNAVVGLLLTMLQSVLFVAVFLAMYSLIGLKSSPIRGDFLLYIMSGIFIFMLHVQSVGAVAQSHSISSGIIKHEPLNAAVLISGAALAVLYRQTIGCIVILSVYYMAFQPFTIHDPLGAGALFLLAWFSGVAIGLIFLGIRPWSPQACKVLTTLYQRINMFASGKFFVANAMPGFILPWFSWNPLFHLIDQERGFLFINYSPHKTMLYYPLWVTIAALMVGLLINFTTRKYESISWSAVQ</sequence>
<dbReference type="PANTHER" id="PTHR30413:SF8">
    <property type="entry name" value="TRANSPORT PERMEASE PROTEIN"/>
    <property type="match status" value="1"/>
</dbReference>
<organism evidence="5 6">
    <name type="scientific">Paracoccus aestuarii</name>
    <dbReference type="NCBI Taxonomy" id="453842"/>
    <lineage>
        <taxon>Bacteria</taxon>
        <taxon>Pseudomonadati</taxon>
        <taxon>Pseudomonadota</taxon>
        <taxon>Alphaproteobacteria</taxon>
        <taxon>Rhodobacterales</taxon>
        <taxon>Paracoccaceae</taxon>
        <taxon>Paracoccus</taxon>
    </lineage>
</organism>